<proteinExistence type="predicted"/>
<feature type="compositionally biased region" description="Basic and acidic residues" evidence="1">
    <location>
        <begin position="76"/>
        <end position="90"/>
    </location>
</feature>
<protein>
    <submittedName>
        <fullName evidence="2">Uncharacterized protein</fullName>
    </submittedName>
</protein>
<dbReference type="Proteomes" id="UP000538566">
    <property type="component" value="Unassembled WGS sequence"/>
</dbReference>
<comment type="caution">
    <text evidence="2">The sequence shown here is derived from an EMBL/GenBank/DDBJ whole genome shotgun (WGS) entry which is preliminary data.</text>
</comment>
<gene>
    <name evidence="2" type="ORF">GGR37_002588</name>
</gene>
<evidence type="ECO:0000313" key="3">
    <source>
        <dbReference type="Proteomes" id="UP000538566"/>
    </source>
</evidence>
<sequence>MHPSPTGQVKILKPAAREYPGIVDEDVAPTESAQNVIPQPADIFWAADIALKGNCVAAHGLDLVQRLAAGVEIDDSDRSTLARQSDRKGTTDPCSAACDDRDFA</sequence>
<name>A0A7W7ACA8_9SPHN</name>
<accession>A0A7W7ACA8</accession>
<feature type="region of interest" description="Disordered" evidence="1">
    <location>
        <begin position="75"/>
        <end position="104"/>
    </location>
</feature>
<evidence type="ECO:0000313" key="2">
    <source>
        <dbReference type="EMBL" id="MBB4614302.1"/>
    </source>
</evidence>
<evidence type="ECO:0000256" key="1">
    <source>
        <dbReference type="SAM" id="MobiDB-lite"/>
    </source>
</evidence>
<dbReference type="EMBL" id="JACHOA010000004">
    <property type="protein sequence ID" value="MBB4614302.1"/>
    <property type="molecule type" value="Genomic_DNA"/>
</dbReference>
<dbReference type="AlphaFoldDB" id="A0A7W7ACA8"/>
<keyword evidence="3" id="KW-1185">Reference proteome</keyword>
<reference evidence="2 3" key="1">
    <citation type="submission" date="2020-08" db="EMBL/GenBank/DDBJ databases">
        <title>Genomic Encyclopedia of Type Strains, Phase IV (KMG-IV): sequencing the most valuable type-strain genomes for metagenomic binning, comparative biology and taxonomic classification.</title>
        <authorList>
            <person name="Goeker M."/>
        </authorList>
    </citation>
    <scope>NUCLEOTIDE SEQUENCE [LARGE SCALE GENOMIC DNA]</scope>
    <source>
        <strain evidence="2 3">DSM 17507</strain>
    </source>
</reference>
<organism evidence="2 3">
    <name type="scientific">Novosphingobium taihuense</name>
    <dbReference type="NCBI Taxonomy" id="260085"/>
    <lineage>
        <taxon>Bacteria</taxon>
        <taxon>Pseudomonadati</taxon>
        <taxon>Pseudomonadota</taxon>
        <taxon>Alphaproteobacteria</taxon>
        <taxon>Sphingomonadales</taxon>
        <taxon>Sphingomonadaceae</taxon>
        <taxon>Novosphingobium</taxon>
    </lineage>
</organism>